<keyword evidence="5 8" id="KW-0472">Membrane</keyword>
<feature type="transmembrane region" description="Helical" evidence="8">
    <location>
        <begin position="268"/>
        <end position="286"/>
    </location>
</feature>
<feature type="transmembrane region" description="Helical" evidence="8">
    <location>
        <begin position="714"/>
        <end position="733"/>
    </location>
</feature>
<dbReference type="GO" id="GO:0032979">
    <property type="term" value="P:protein insertion into mitochondrial inner membrane from matrix"/>
    <property type="evidence" value="ECO:0007669"/>
    <property type="project" value="TreeGrafter"/>
</dbReference>
<dbReference type="InterPro" id="IPR028055">
    <property type="entry name" value="YidC/Oxa/ALB_C"/>
</dbReference>
<name>A0A803M512_CHEQI</name>
<dbReference type="InterPro" id="IPR036312">
    <property type="entry name" value="Bifun_inhib/LTP/seed_sf"/>
</dbReference>
<feature type="transmembrane region" description="Helical" evidence="8">
    <location>
        <begin position="674"/>
        <end position="692"/>
    </location>
</feature>
<evidence type="ECO:0000256" key="3">
    <source>
        <dbReference type="ARBA" id="ARBA00022692"/>
    </source>
</evidence>
<sequence length="849" mass="92415">MACRQMLTKQDTLLRRWYHPLLSHIVHHGHEAMRNFQSPCLSQPGYGISDIVMSQIHTRNSIGGNGGFGSLCGQNKSLPAFLFPAAAAGVGPSLSRYMSSATGEGSDKVDNLGDIAHIFTDKTVEAVSSATPAVNEVAVAAADSAFPVAALQHLIDAVHSFTGLNWWAAIAVTTILIRGATLPLLISQLKATYKLNGMDPVAVAEGQKEMNALLKQYGVSPLTPSKGLLIQGPIFVSFFLAISNMVEKVPSMKSGGALWFTDLTTPDSLFIFPVLASLSFLVLVEYNMQEGFEGNPNSDKMKKVSRIFAILAVPFTMGFPKALFCYWITSNLFSMSYGLVVWQSFYHESQSSISRNAYRGAFLTNNKIKRLAIITELSPCADFIRDESSIPEEACCNGVHNVAGLAKGRSAVAEICEYLKQGLDDTTYDPTKVHQLPTECGANIDSPPMACRRMLTKQGNLFQRCYHPSLSHIVPRGNKSDENSRSPYPSALSQLGCGISNNVLSHIHNGGNIGGNGGFRAHFGWNKWFPAVILPDSVVPLLSRKISSVAGEGFDNAQHPQHHGDNNISILTSENVEVVSSQVPAINEVAIAAADSAFPVAALQYLIDAVQTLTGLNWWAAIAITTLMIEGAVLPFAINQLRAAYKRKGKDSKSEILKEINVFRNEIEVFPKLILIRGSISISFFFAISNMVDKVPSFKNGGAFWFTDLTTTDSLYICPVLTALLSFAHLECNTLRSLKGHPSAGDFKRYSRDFVILVVPLTMDFSKAFFCYLITSRLFALSCGAAIKRSEARKFLDLPIAPAPKSSPHTSTSQSQSESSSDSSYKASGTHFSLQLFRVMIFCHLEGVC</sequence>
<evidence type="ECO:0000313" key="12">
    <source>
        <dbReference type="Proteomes" id="UP000596660"/>
    </source>
</evidence>
<dbReference type="PANTHER" id="PTHR12428:SF34">
    <property type="entry name" value="MITOCHONDRIAL INNER MEMBRANE PROTEIN OXA1-LIKE"/>
    <property type="match status" value="1"/>
</dbReference>
<dbReference type="PANTHER" id="PTHR12428">
    <property type="entry name" value="OXA1"/>
    <property type="match status" value="1"/>
</dbReference>
<feature type="transmembrane region" description="Helical" evidence="8">
    <location>
        <begin position="307"/>
        <end position="329"/>
    </location>
</feature>
<reference evidence="11" key="2">
    <citation type="submission" date="2021-03" db="UniProtKB">
        <authorList>
            <consortium name="EnsemblPlants"/>
        </authorList>
    </citation>
    <scope>IDENTIFICATION</scope>
</reference>
<evidence type="ECO:0000256" key="2">
    <source>
        <dbReference type="ARBA" id="ARBA00010583"/>
    </source>
</evidence>
<dbReference type="GO" id="GO:0005743">
    <property type="term" value="C:mitochondrial inner membrane"/>
    <property type="evidence" value="ECO:0007669"/>
    <property type="project" value="TreeGrafter"/>
</dbReference>
<dbReference type="EnsemblPlants" id="AUR62023535-RA">
    <property type="protein sequence ID" value="AUR62023535-RA:cds"/>
    <property type="gene ID" value="AUR62023535"/>
</dbReference>
<feature type="compositionally biased region" description="Low complexity" evidence="7">
    <location>
        <begin position="806"/>
        <end position="825"/>
    </location>
</feature>
<feature type="domain" description="Membrane insertase YidC/Oxa/ALB C-terminal" evidence="10">
    <location>
        <begin position="166"/>
        <end position="338"/>
    </location>
</feature>
<feature type="transmembrane region" description="Helical" evidence="8">
    <location>
        <begin position="618"/>
        <end position="638"/>
    </location>
</feature>
<keyword evidence="3 6" id="KW-0812">Transmembrane</keyword>
<evidence type="ECO:0000256" key="4">
    <source>
        <dbReference type="ARBA" id="ARBA00022989"/>
    </source>
</evidence>
<comment type="subcellular location">
    <subcellularLocation>
        <location evidence="1 6">Membrane</location>
        <topology evidence="1 6">Multi-pass membrane protein</topology>
    </subcellularLocation>
</comment>
<evidence type="ECO:0000259" key="10">
    <source>
        <dbReference type="Pfam" id="PF02096"/>
    </source>
</evidence>
<comment type="similarity">
    <text evidence="2">Belongs to the OXA1/ALB3/YidC (TC 2.A.9.2) family.</text>
</comment>
<accession>A0A803M512</accession>
<dbReference type="CDD" id="cd20069">
    <property type="entry name" value="5TM_Oxa1-like"/>
    <property type="match status" value="2"/>
</dbReference>
<dbReference type="InterPro" id="IPR001708">
    <property type="entry name" value="YidC/ALB3/OXA1/COX18"/>
</dbReference>
<feature type="transmembrane region" description="Helical" evidence="8">
    <location>
        <begin position="166"/>
        <end position="186"/>
    </location>
</feature>
<reference evidence="11" key="1">
    <citation type="journal article" date="2017" name="Nature">
        <title>The genome of Chenopodium quinoa.</title>
        <authorList>
            <person name="Jarvis D.E."/>
            <person name="Ho Y.S."/>
            <person name="Lightfoot D.J."/>
            <person name="Schmoeckel S.M."/>
            <person name="Li B."/>
            <person name="Borm T.J.A."/>
            <person name="Ohyanagi H."/>
            <person name="Mineta K."/>
            <person name="Michell C.T."/>
            <person name="Saber N."/>
            <person name="Kharbatia N.M."/>
            <person name="Rupper R.R."/>
            <person name="Sharp A.R."/>
            <person name="Dally N."/>
            <person name="Boughton B.A."/>
            <person name="Woo Y.H."/>
            <person name="Gao G."/>
            <person name="Schijlen E.G.W.M."/>
            <person name="Guo X."/>
            <person name="Momin A.A."/>
            <person name="Negrao S."/>
            <person name="Al-Babili S."/>
            <person name="Gehring C."/>
            <person name="Roessner U."/>
            <person name="Jung C."/>
            <person name="Murphy K."/>
            <person name="Arold S.T."/>
            <person name="Gojobori T."/>
            <person name="van der Linden C.G."/>
            <person name="van Loo E.N."/>
            <person name="Jellen E.N."/>
            <person name="Maughan P.J."/>
            <person name="Tester M."/>
        </authorList>
    </citation>
    <scope>NUCLEOTIDE SEQUENCE [LARGE SCALE GENOMIC DNA]</scope>
    <source>
        <strain evidence="11">cv. PI 614886</strain>
    </source>
</reference>
<evidence type="ECO:0000256" key="7">
    <source>
        <dbReference type="SAM" id="MobiDB-lite"/>
    </source>
</evidence>
<dbReference type="Gramene" id="AUR62023535-RA">
    <property type="protein sequence ID" value="AUR62023535-RA:cds"/>
    <property type="gene ID" value="AUR62023535"/>
</dbReference>
<evidence type="ECO:0000256" key="6">
    <source>
        <dbReference type="RuleBase" id="RU003945"/>
    </source>
</evidence>
<organism evidence="11 12">
    <name type="scientific">Chenopodium quinoa</name>
    <name type="common">Quinoa</name>
    <dbReference type="NCBI Taxonomy" id="63459"/>
    <lineage>
        <taxon>Eukaryota</taxon>
        <taxon>Viridiplantae</taxon>
        <taxon>Streptophyta</taxon>
        <taxon>Embryophyta</taxon>
        <taxon>Tracheophyta</taxon>
        <taxon>Spermatophyta</taxon>
        <taxon>Magnoliopsida</taxon>
        <taxon>eudicotyledons</taxon>
        <taxon>Gunneridae</taxon>
        <taxon>Pentapetalae</taxon>
        <taxon>Caryophyllales</taxon>
        <taxon>Chenopodiaceae</taxon>
        <taxon>Chenopodioideae</taxon>
        <taxon>Atripliceae</taxon>
        <taxon>Chenopodium</taxon>
    </lineage>
</organism>
<dbReference type="Pfam" id="PF00234">
    <property type="entry name" value="Tryp_alpha_amyl"/>
    <property type="match status" value="1"/>
</dbReference>
<dbReference type="Gene3D" id="1.10.110.10">
    <property type="entry name" value="Plant lipid-transfer and hydrophobic proteins"/>
    <property type="match status" value="1"/>
</dbReference>
<evidence type="ECO:0000256" key="5">
    <source>
        <dbReference type="ARBA" id="ARBA00023136"/>
    </source>
</evidence>
<dbReference type="SUPFAM" id="SSF47699">
    <property type="entry name" value="Bifunctional inhibitor/lipid-transfer protein/seed storage 2S albumin"/>
    <property type="match status" value="1"/>
</dbReference>
<feature type="domain" description="Bifunctional inhibitor/plant lipid transfer protein/seed storage helical" evidence="9">
    <location>
        <begin position="375"/>
        <end position="451"/>
    </location>
</feature>
<protein>
    <submittedName>
        <fullName evidence="11">Uncharacterized protein</fullName>
    </submittedName>
</protein>
<evidence type="ECO:0000256" key="1">
    <source>
        <dbReference type="ARBA" id="ARBA00004141"/>
    </source>
</evidence>
<evidence type="ECO:0000313" key="11">
    <source>
        <dbReference type="EnsemblPlants" id="AUR62023535-RA:cds"/>
    </source>
</evidence>
<dbReference type="GO" id="GO:0032977">
    <property type="term" value="F:membrane insertase activity"/>
    <property type="evidence" value="ECO:0007669"/>
    <property type="project" value="InterPro"/>
</dbReference>
<dbReference type="Proteomes" id="UP000596660">
    <property type="component" value="Unplaced"/>
</dbReference>
<feature type="transmembrane region" description="Helical" evidence="8">
    <location>
        <begin position="754"/>
        <end position="775"/>
    </location>
</feature>
<feature type="region of interest" description="Disordered" evidence="7">
    <location>
        <begin position="800"/>
        <end position="825"/>
    </location>
</feature>
<keyword evidence="12" id="KW-1185">Reference proteome</keyword>
<evidence type="ECO:0000259" key="9">
    <source>
        <dbReference type="Pfam" id="PF00234"/>
    </source>
</evidence>
<comment type="similarity">
    <text evidence="6">Belongs to the OXA1/ALB3/YidC family.</text>
</comment>
<dbReference type="Pfam" id="PF02096">
    <property type="entry name" value="60KD_IMP"/>
    <property type="match status" value="1"/>
</dbReference>
<dbReference type="AlphaFoldDB" id="A0A803M512"/>
<keyword evidence="4 8" id="KW-1133">Transmembrane helix</keyword>
<proteinExistence type="inferred from homology"/>
<evidence type="ECO:0000256" key="8">
    <source>
        <dbReference type="SAM" id="Phobius"/>
    </source>
</evidence>
<dbReference type="InterPro" id="IPR016140">
    <property type="entry name" value="Bifunc_inhib/LTP/seed_store"/>
</dbReference>